<feature type="repeat" description="WD" evidence="4">
    <location>
        <begin position="520"/>
        <end position="558"/>
    </location>
</feature>
<dbReference type="InterPro" id="IPR001680">
    <property type="entry name" value="WD40_rpt"/>
</dbReference>
<dbReference type="Proteomes" id="UP000027195">
    <property type="component" value="Unassembled WGS sequence"/>
</dbReference>
<dbReference type="InParanoid" id="A0A067LW26"/>
<dbReference type="PROSITE" id="PS00678">
    <property type="entry name" value="WD_REPEATS_1"/>
    <property type="match status" value="2"/>
</dbReference>
<protein>
    <submittedName>
        <fullName evidence="5">Uncharacterized protein</fullName>
    </submittedName>
</protein>
<keyword evidence="1 4" id="KW-0853">WD repeat</keyword>
<dbReference type="SMART" id="SM00320">
    <property type="entry name" value="WD40"/>
    <property type="match status" value="10"/>
</dbReference>
<accession>A0A067LW26</accession>
<dbReference type="PRINTS" id="PR00320">
    <property type="entry name" value="GPROTEINBRPT"/>
</dbReference>
<dbReference type="FunFam" id="2.130.10.10:FF:000167">
    <property type="entry name" value="Actin-interacting protein 1"/>
    <property type="match status" value="1"/>
</dbReference>
<dbReference type="STRING" id="930990.A0A067LW26"/>
<dbReference type="CDD" id="cd00200">
    <property type="entry name" value="WD40"/>
    <property type="match status" value="1"/>
</dbReference>
<dbReference type="GO" id="GO:0030042">
    <property type="term" value="P:actin filament depolymerization"/>
    <property type="evidence" value="ECO:0007669"/>
    <property type="project" value="TreeGrafter"/>
</dbReference>
<dbReference type="PANTHER" id="PTHR19856:SF0">
    <property type="entry name" value="WD REPEAT-CONTAINING PROTEIN 1"/>
    <property type="match status" value="1"/>
</dbReference>
<dbReference type="OrthoDB" id="2306at2759"/>
<dbReference type="SUPFAM" id="SSF50978">
    <property type="entry name" value="WD40 repeat-like"/>
    <property type="match status" value="2"/>
</dbReference>
<dbReference type="Gene3D" id="2.130.10.10">
    <property type="entry name" value="YVTN repeat-like/Quinoprotein amine dehydrogenase"/>
    <property type="match status" value="2"/>
</dbReference>
<reference evidence="6" key="1">
    <citation type="journal article" date="2014" name="Proc. Natl. Acad. Sci. U.S.A.">
        <title>Extensive sampling of basidiomycete genomes demonstrates inadequacy of the white-rot/brown-rot paradigm for wood decay fungi.</title>
        <authorList>
            <person name="Riley R."/>
            <person name="Salamov A.A."/>
            <person name="Brown D.W."/>
            <person name="Nagy L.G."/>
            <person name="Floudas D."/>
            <person name="Held B.W."/>
            <person name="Levasseur A."/>
            <person name="Lombard V."/>
            <person name="Morin E."/>
            <person name="Otillar R."/>
            <person name="Lindquist E.A."/>
            <person name="Sun H."/>
            <person name="LaButti K.M."/>
            <person name="Schmutz J."/>
            <person name="Jabbour D."/>
            <person name="Luo H."/>
            <person name="Baker S.E."/>
            <person name="Pisabarro A.G."/>
            <person name="Walton J.D."/>
            <person name="Blanchette R.A."/>
            <person name="Henrissat B."/>
            <person name="Martin F."/>
            <person name="Cullen D."/>
            <person name="Hibbett D.S."/>
            <person name="Grigoriev I.V."/>
        </authorList>
    </citation>
    <scope>NUCLEOTIDE SEQUENCE [LARGE SCALE GENOMIC DNA]</scope>
    <source>
        <strain evidence="6">FD-172 SS1</strain>
    </source>
</reference>
<organism evidence="5 6">
    <name type="scientific">Botryobasidium botryosum (strain FD-172 SS1)</name>
    <dbReference type="NCBI Taxonomy" id="930990"/>
    <lineage>
        <taxon>Eukaryota</taxon>
        <taxon>Fungi</taxon>
        <taxon>Dikarya</taxon>
        <taxon>Basidiomycota</taxon>
        <taxon>Agaricomycotina</taxon>
        <taxon>Agaricomycetes</taxon>
        <taxon>Cantharellales</taxon>
        <taxon>Botryobasidiaceae</taxon>
        <taxon>Botryobasidium</taxon>
    </lineage>
</organism>
<dbReference type="InterPro" id="IPR036322">
    <property type="entry name" value="WD40_repeat_dom_sf"/>
</dbReference>
<evidence type="ECO:0000256" key="3">
    <source>
        <dbReference type="ARBA" id="ARBA00038366"/>
    </source>
</evidence>
<gene>
    <name evidence="5" type="ORF">BOTBODRAFT_38865</name>
</gene>
<dbReference type="PANTHER" id="PTHR19856">
    <property type="entry name" value="WD-REPEATCONTAINING PROTEIN WDR1"/>
    <property type="match status" value="1"/>
</dbReference>
<dbReference type="InterPro" id="IPR015943">
    <property type="entry name" value="WD40/YVTN_repeat-like_dom_sf"/>
</dbReference>
<dbReference type="InterPro" id="IPR019775">
    <property type="entry name" value="WD40_repeat_CS"/>
</dbReference>
<dbReference type="FunCoup" id="A0A067LW26">
    <property type="interactions" value="245"/>
</dbReference>
<feature type="repeat" description="WD" evidence="4">
    <location>
        <begin position="184"/>
        <end position="225"/>
    </location>
</feature>
<name>A0A067LW26_BOTB1</name>
<dbReference type="AlphaFoldDB" id="A0A067LW26"/>
<feature type="repeat" description="WD" evidence="4">
    <location>
        <begin position="53"/>
        <end position="94"/>
    </location>
</feature>
<proteinExistence type="inferred from homology"/>
<sequence>MSFKKGNLYPVNPSTERATATKLGTSGDSKIIYTNGRTVVIRDIHDLAIATTYTEHAYPASVARISPSGYYCASADTQGNVRIWDTVGDEQILKSEFKVFAGKINDLAWDGESKRIIAVGSGREKFAHVFMMDTGASAGSITGHSKAINAVSIRQQRPFRAVTAGDDNTVAFHHGTPYKFEKTIREHTRFVQDVRFSPSGAHFASAGSDMKVFLYDGSTGNLVAEFKDAHKGGVMACNWSPDSRSLVTSSADSTVKIWDVETQKAVSSWTLGSGVEHQQLGNAWVGQKSIVSLSLSGNLNVFDPSTGDKPTKVIYGTTKAINATALCSKTFFSGSYDGRVAALDLATAVVTLASGEGHTANIVGLASSGDKVFSTGYDDRVREIEVGKKEFSSVSSPVSAQPSNIAAEPGTDFVFVVTAKGIEVIRAGNTLVNIPTNFTPSSVAAAKGLVAVGAADSQVYLYEWDSTQLKEIHAFSNNRTAVTALSFTEDGKLLAAGEGGGKIIAYDLEKKEIAASWIYHTARINSIAWTADGKHCASGSIDSHICVWSVANPTRSIQIRNAMKGGVSGVAWADEKTVVAAGADGCVRTWEIVFHK</sequence>
<dbReference type="GO" id="GO:0030864">
    <property type="term" value="C:cortical actin cytoskeleton"/>
    <property type="evidence" value="ECO:0007669"/>
    <property type="project" value="TreeGrafter"/>
</dbReference>
<keyword evidence="2" id="KW-0677">Repeat</keyword>
<dbReference type="InterPro" id="IPR020472">
    <property type="entry name" value="WD40_PAC1"/>
</dbReference>
<dbReference type="GO" id="GO:0051015">
    <property type="term" value="F:actin filament binding"/>
    <property type="evidence" value="ECO:0007669"/>
    <property type="project" value="TreeGrafter"/>
</dbReference>
<evidence type="ECO:0000256" key="1">
    <source>
        <dbReference type="ARBA" id="ARBA00022574"/>
    </source>
</evidence>
<dbReference type="PROSITE" id="PS50294">
    <property type="entry name" value="WD_REPEATS_REGION"/>
    <property type="match status" value="2"/>
</dbReference>
<feature type="repeat" description="WD" evidence="4">
    <location>
        <begin position="227"/>
        <end position="268"/>
    </location>
</feature>
<dbReference type="HOGENOM" id="CLU_015246_1_0_1"/>
<evidence type="ECO:0000256" key="2">
    <source>
        <dbReference type="ARBA" id="ARBA00022737"/>
    </source>
</evidence>
<evidence type="ECO:0000256" key="4">
    <source>
        <dbReference type="PROSITE-ProRule" id="PRU00221"/>
    </source>
</evidence>
<keyword evidence="6" id="KW-1185">Reference proteome</keyword>
<comment type="similarity">
    <text evidence="3">Belongs to the WD repeat AIP1 family.</text>
</comment>
<dbReference type="Pfam" id="PF00400">
    <property type="entry name" value="WD40"/>
    <property type="match status" value="5"/>
</dbReference>
<evidence type="ECO:0000313" key="5">
    <source>
        <dbReference type="EMBL" id="KDQ07334.1"/>
    </source>
</evidence>
<dbReference type="EMBL" id="KL198109">
    <property type="protein sequence ID" value="KDQ07334.1"/>
    <property type="molecule type" value="Genomic_DNA"/>
</dbReference>
<evidence type="ECO:0000313" key="6">
    <source>
        <dbReference type="Proteomes" id="UP000027195"/>
    </source>
</evidence>
<dbReference type="Pfam" id="PF23410">
    <property type="entry name" value="Beta-prop_VPS8"/>
    <property type="match status" value="1"/>
</dbReference>
<dbReference type="PROSITE" id="PS50082">
    <property type="entry name" value="WD_REPEATS_2"/>
    <property type="match status" value="4"/>
</dbReference>
<dbReference type="FunFam" id="2.130.10.10:FF:000102">
    <property type="entry name" value="Actin-interacting protein 1"/>
    <property type="match status" value="1"/>
</dbReference>